<dbReference type="EMBL" id="QPFP01000509">
    <property type="protein sequence ID" value="TEB09329.1"/>
    <property type="molecule type" value="Genomic_DNA"/>
</dbReference>
<evidence type="ECO:0000313" key="3">
    <source>
        <dbReference type="Proteomes" id="UP000298030"/>
    </source>
</evidence>
<reference evidence="2 3" key="1">
    <citation type="journal article" date="2019" name="Nat. Ecol. Evol.">
        <title>Megaphylogeny resolves global patterns of mushroom evolution.</title>
        <authorList>
            <person name="Varga T."/>
            <person name="Krizsan K."/>
            <person name="Foldi C."/>
            <person name="Dima B."/>
            <person name="Sanchez-Garcia M."/>
            <person name="Sanchez-Ramirez S."/>
            <person name="Szollosi G.J."/>
            <person name="Szarkandi J.G."/>
            <person name="Papp V."/>
            <person name="Albert L."/>
            <person name="Andreopoulos W."/>
            <person name="Angelini C."/>
            <person name="Antonin V."/>
            <person name="Barry K.W."/>
            <person name="Bougher N.L."/>
            <person name="Buchanan P."/>
            <person name="Buyck B."/>
            <person name="Bense V."/>
            <person name="Catcheside P."/>
            <person name="Chovatia M."/>
            <person name="Cooper J."/>
            <person name="Damon W."/>
            <person name="Desjardin D."/>
            <person name="Finy P."/>
            <person name="Geml J."/>
            <person name="Haridas S."/>
            <person name="Hughes K."/>
            <person name="Justo A."/>
            <person name="Karasinski D."/>
            <person name="Kautmanova I."/>
            <person name="Kiss B."/>
            <person name="Kocsube S."/>
            <person name="Kotiranta H."/>
            <person name="LaButti K.M."/>
            <person name="Lechner B.E."/>
            <person name="Liimatainen K."/>
            <person name="Lipzen A."/>
            <person name="Lukacs Z."/>
            <person name="Mihaltcheva S."/>
            <person name="Morgado L.N."/>
            <person name="Niskanen T."/>
            <person name="Noordeloos M.E."/>
            <person name="Ohm R.A."/>
            <person name="Ortiz-Santana B."/>
            <person name="Ovrebo C."/>
            <person name="Racz N."/>
            <person name="Riley R."/>
            <person name="Savchenko A."/>
            <person name="Shiryaev A."/>
            <person name="Soop K."/>
            <person name="Spirin V."/>
            <person name="Szebenyi C."/>
            <person name="Tomsovsky M."/>
            <person name="Tulloss R.E."/>
            <person name="Uehling J."/>
            <person name="Grigoriev I.V."/>
            <person name="Vagvolgyi C."/>
            <person name="Papp T."/>
            <person name="Martin F.M."/>
            <person name="Miettinen O."/>
            <person name="Hibbett D.S."/>
            <person name="Nagy L.G."/>
        </authorList>
    </citation>
    <scope>NUCLEOTIDE SEQUENCE [LARGE SCALE GENOMIC DNA]</scope>
    <source>
        <strain evidence="2 3">FP101781</strain>
    </source>
</reference>
<dbReference type="AlphaFoldDB" id="A0A4Y7RKR6"/>
<organism evidence="2 3">
    <name type="scientific">Coprinellus micaceus</name>
    <name type="common">Glistening ink-cap mushroom</name>
    <name type="synonym">Coprinus micaceus</name>
    <dbReference type="NCBI Taxonomy" id="71717"/>
    <lineage>
        <taxon>Eukaryota</taxon>
        <taxon>Fungi</taxon>
        <taxon>Dikarya</taxon>
        <taxon>Basidiomycota</taxon>
        <taxon>Agaricomycotina</taxon>
        <taxon>Agaricomycetes</taxon>
        <taxon>Agaricomycetidae</taxon>
        <taxon>Agaricales</taxon>
        <taxon>Agaricineae</taxon>
        <taxon>Psathyrellaceae</taxon>
        <taxon>Coprinellus</taxon>
    </lineage>
</organism>
<comment type="caution">
    <text evidence="2">The sequence shown here is derived from an EMBL/GenBank/DDBJ whole genome shotgun (WGS) entry which is preliminary data.</text>
</comment>
<keyword evidence="3" id="KW-1185">Reference proteome</keyword>
<sequence length="257" mass="28338">MSVSGEATGGSKRMRRLVGDRRRPALNGHDLQIPPAPMGPKTMQETTLGDFGGDYSTPLSDSDSDGPSPMGVPSGKTRMGISHAGREFGVLFEDLQTPEERRTRRDRLKRHVEEFERMPLLVDAYLKWKTELGNASLRQAVPPPPSVEASNPRKVKVVDPFSIYEYNMGIVEADASTVCAHIRHSIVPSLYGGPFGEKGSFEVAQLCGIRAKFETRSATFENPAQPSRTRRNFVIAARNSCDGERNSFGWAQLFARG</sequence>
<protein>
    <submittedName>
        <fullName evidence="2">Uncharacterized protein</fullName>
    </submittedName>
</protein>
<dbReference type="Proteomes" id="UP000298030">
    <property type="component" value="Unassembled WGS sequence"/>
</dbReference>
<feature type="region of interest" description="Disordered" evidence="1">
    <location>
        <begin position="1"/>
        <end position="74"/>
    </location>
</feature>
<evidence type="ECO:0000256" key="1">
    <source>
        <dbReference type="SAM" id="MobiDB-lite"/>
    </source>
</evidence>
<feature type="compositionally biased region" description="Low complexity" evidence="1">
    <location>
        <begin position="65"/>
        <end position="74"/>
    </location>
</feature>
<gene>
    <name evidence="2" type="ORF">FA13DRAFT_1783366</name>
</gene>
<accession>A0A4Y7RKR6</accession>
<name>A0A4Y7RKR6_COPMI</name>
<evidence type="ECO:0000313" key="2">
    <source>
        <dbReference type="EMBL" id="TEB09329.1"/>
    </source>
</evidence>
<proteinExistence type="predicted"/>